<comment type="function">
    <text evidence="6">Part of the dynactin complex that activates the molecular motor dynein for ultra-processive transport along microtubules.</text>
</comment>
<evidence type="ECO:0000256" key="4">
    <source>
        <dbReference type="ARBA" id="ARBA00022490"/>
    </source>
</evidence>
<dbReference type="HOGENOM" id="CLU_085418_2_1_1"/>
<dbReference type="GO" id="GO:0007052">
    <property type="term" value="P:mitotic spindle organization"/>
    <property type="evidence" value="ECO:0007669"/>
    <property type="project" value="TreeGrafter"/>
</dbReference>
<dbReference type="PANTHER" id="PTHR13072">
    <property type="entry name" value="DYNACTIN 6"/>
    <property type="match status" value="1"/>
</dbReference>
<dbReference type="SUPFAM" id="SSF51161">
    <property type="entry name" value="Trimeric LpxA-like enzymes"/>
    <property type="match status" value="1"/>
</dbReference>
<comment type="similarity">
    <text evidence="2">Belongs to the dynactin subunits 5/6 family. Dynactin subunit 6 subfamily.</text>
</comment>
<evidence type="ECO:0000256" key="2">
    <source>
        <dbReference type="ARBA" id="ARBA00007719"/>
    </source>
</evidence>
<reference evidence="9" key="1">
    <citation type="journal article" date="2012" name="PLoS Genet.">
        <title>The genomes of the fungal plant pathogens Cladosporium fulvum and Dothistroma septosporum reveal adaptation to different hosts and lifestyles but also signatures of common ancestry.</title>
        <authorList>
            <person name="de Wit P.J.G.M."/>
            <person name="van der Burgt A."/>
            <person name="Oekmen B."/>
            <person name="Stergiopoulos I."/>
            <person name="Abd-Elsalam K.A."/>
            <person name="Aerts A.L."/>
            <person name="Bahkali A.H."/>
            <person name="Beenen H.G."/>
            <person name="Chettri P."/>
            <person name="Cox M.P."/>
            <person name="Datema E."/>
            <person name="de Vries R.P."/>
            <person name="Dhillon B."/>
            <person name="Ganley A.R."/>
            <person name="Griffiths S.A."/>
            <person name="Guo Y."/>
            <person name="Hamelin R.C."/>
            <person name="Henrissat B."/>
            <person name="Kabir M.S."/>
            <person name="Jashni M.K."/>
            <person name="Kema G."/>
            <person name="Klaubauf S."/>
            <person name="Lapidus A."/>
            <person name="Levasseur A."/>
            <person name="Lindquist E."/>
            <person name="Mehrabi R."/>
            <person name="Ohm R.A."/>
            <person name="Owen T.J."/>
            <person name="Salamov A."/>
            <person name="Schwelm A."/>
            <person name="Schijlen E."/>
            <person name="Sun H."/>
            <person name="van den Burg H.A."/>
            <person name="van Ham R.C.H.J."/>
            <person name="Zhang S."/>
            <person name="Goodwin S.B."/>
            <person name="Grigoriev I.V."/>
            <person name="Collemare J."/>
            <person name="Bradshaw R.E."/>
        </authorList>
    </citation>
    <scope>NUCLEOTIDE SEQUENCE [LARGE SCALE GENOMIC DNA]</scope>
    <source>
        <strain evidence="9">NZE10 / CBS 128990</strain>
    </source>
</reference>
<dbReference type="EMBL" id="KB446538">
    <property type="protein sequence ID" value="EME44951.1"/>
    <property type="molecule type" value="Genomic_DNA"/>
</dbReference>
<evidence type="ECO:0000313" key="9">
    <source>
        <dbReference type="Proteomes" id="UP000016933"/>
    </source>
</evidence>
<evidence type="ECO:0000256" key="5">
    <source>
        <dbReference type="ARBA" id="ARBA00023212"/>
    </source>
</evidence>
<sequence>MTSKPSASSRRTTTEPVPRPPCTIHSLAVIAEKAQLMGTHPVEIGENTVLHPYAKIKAEGGKISIGDNCIICEEAVIGFAGPRSVESTEGIPVSIGDGVVIEANAVVEARSVGNGTTIEVGAKIGRGARIGKFCKITPMSVIRPGEELEDYTVVFGDNQRRIDRTAKEHEEIRAAKWKGHVMHVELLKQLIPDASANWR</sequence>
<dbReference type="STRING" id="675120.N1PNE7"/>
<dbReference type="InterPro" id="IPR027777">
    <property type="entry name" value="DCTN6"/>
</dbReference>
<comment type="subcellular location">
    <subcellularLocation>
        <location evidence="1">Cytoplasm</location>
        <location evidence="1">Cytoskeleton</location>
    </subcellularLocation>
</comment>
<feature type="region of interest" description="Disordered" evidence="7">
    <location>
        <begin position="1"/>
        <end position="21"/>
    </location>
</feature>
<dbReference type="GO" id="GO:0005869">
    <property type="term" value="C:dynactin complex"/>
    <property type="evidence" value="ECO:0007669"/>
    <property type="project" value="InterPro"/>
</dbReference>
<dbReference type="PANTHER" id="PTHR13072:SF0">
    <property type="entry name" value="DYNACTIN SUBUNIT 6"/>
    <property type="match status" value="1"/>
</dbReference>
<evidence type="ECO:0000256" key="1">
    <source>
        <dbReference type="ARBA" id="ARBA00004245"/>
    </source>
</evidence>
<dbReference type="GO" id="GO:0070840">
    <property type="term" value="F:dynein complex binding"/>
    <property type="evidence" value="ECO:0007669"/>
    <property type="project" value="TreeGrafter"/>
</dbReference>
<name>N1PNE7_DOTSN</name>
<proteinExistence type="inferred from homology"/>
<accession>N1PNE7</accession>
<dbReference type="OMA" id="ITMQAET"/>
<dbReference type="eggNOG" id="KOG4042">
    <property type="taxonomic scope" value="Eukaryota"/>
</dbReference>
<keyword evidence="9" id="KW-1185">Reference proteome</keyword>
<evidence type="ECO:0000256" key="3">
    <source>
        <dbReference type="ARBA" id="ARBA00016573"/>
    </source>
</evidence>
<organism evidence="8 9">
    <name type="scientific">Dothistroma septosporum (strain NZE10 / CBS 128990)</name>
    <name type="common">Red band needle blight fungus</name>
    <name type="synonym">Mycosphaerella pini</name>
    <dbReference type="NCBI Taxonomy" id="675120"/>
    <lineage>
        <taxon>Eukaryota</taxon>
        <taxon>Fungi</taxon>
        <taxon>Dikarya</taxon>
        <taxon>Ascomycota</taxon>
        <taxon>Pezizomycotina</taxon>
        <taxon>Dothideomycetes</taxon>
        <taxon>Dothideomycetidae</taxon>
        <taxon>Mycosphaerellales</taxon>
        <taxon>Mycosphaerellaceae</taxon>
        <taxon>Dothistroma</taxon>
    </lineage>
</organism>
<dbReference type="InterPro" id="IPR011004">
    <property type="entry name" value="Trimer_LpxA-like_sf"/>
</dbReference>
<dbReference type="Gene3D" id="2.160.10.10">
    <property type="entry name" value="Hexapeptide repeat proteins"/>
    <property type="match status" value="1"/>
</dbReference>
<dbReference type="Proteomes" id="UP000016933">
    <property type="component" value="Unassembled WGS sequence"/>
</dbReference>
<reference evidence="8 9" key="2">
    <citation type="journal article" date="2012" name="PLoS Pathog.">
        <title>Diverse lifestyles and strategies of plant pathogenesis encoded in the genomes of eighteen Dothideomycetes fungi.</title>
        <authorList>
            <person name="Ohm R.A."/>
            <person name="Feau N."/>
            <person name="Henrissat B."/>
            <person name="Schoch C.L."/>
            <person name="Horwitz B.A."/>
            <person name="Barry K.W."/>
            <person name="Condon B.J."/>
            <person name="Copeland A.C."/>
            <person name="Dhillon B."/>
            <person name="Glaser F."/>
            <person name="Hesse C.N."/>
            <person name="Kosti I."/>
            <person name="LaButti K."/>
            <person name="Lindquist E.A."/>
            <person name="Lucas S."/>
            <person name="Salamov A.A."/>
            <person name="Bradshaw R.E."/>
            <person name="Ciuffetti L."/>
            <person name="Hamelin R.C."/>
            <person name="Kema G.H.J."/>
            <person name="Lawrence C."/>
            <person name="Scott J.A."/>
            <person name="Spatafora J.W."/>
            <person name="Turgeon B.G."/>
            <person name="de Wit P.J.G.M."/>
            <person name="Zhong S."/>
            <person name="Goodwin S.B."/>
            <person name="Grigoriev I.V."/>
        </authorList>
    </citation>
    <scope>NUCLEOTIDE SEQUENCE [LARGE SCALE GENOMIC DNA]</scope>
    <source>
        <strain evidence="9">NZE10 / CBS 128990</strain>
    </source>
</reference>
<keyword evidence="5" id="KW-0206">Cytoskeleton</keyword>
<keyword evidence="4" id="KW-0963">Cytoplasm</keyword>
<gene>
    <name evidence="8" type="ORF">DOTSEDRAFT_170027</name>
</gene>
<evidence type="ECO:0000256" key="7">
    <source>
        <dbReference type="SAM" id="MobiDB-lite"/>
    </source>
</evidence>
<evidence type="ECO:0000313" key="8">
    <source>
        <dbReference type="EMBL" id="EME44951.1"/>
    </source>
</evidence>
<dbReference type="AlphaFoldDB" id="N1PNE7"/>
<protein>
    <recommendedName>
        <fullName evidence="3">Dynactin subunit 6</fullName>
    </recommendedName>
</protein>
<evidence type="ECO:0000256" key="6">
    <source>
        <dbReference type="ARBA" id="ARBA00034687"/>
    </source>
</evidence>